<accession>A0B940</accession>
<dbReference type="OrthoDB" id="385144at2157"/>
<organism evidence="1 2">
    <name type="scientific">Methanothrix thermoacetophila (strain DSM 6194 / JCM 14653 / NBRC 101360 / PT)</name>
    <name type="common">Methanosaeta thermophila</name>
    <dbReference type="NCBI Taxonomy" id="349307"/>
    <lineage>
        <taxon>Archaea</taxon>
        <taxon>Methanobacteriati</taxon>
        <taxon>Methanobacteriota</taxon>
        <taxon>Stenosarchaea group</taxon>
        <taxon>Methanomicrobia</taxon>
        <taxon>Methanotrichales</taxon>
        <taxon>Methanotrichaceae</taxon>
        <taxon>Methanothrix</taxon>
    </lineage>
</organism>
<dbReference type="KEGG" id="mtp:Mthe_1440"/>
<dbReference type="AlphaFoldDB" id="A0B940"/>
<dbReference type="HOGENOM" id="CLU_2433855_0_0_2"/>
<evidence type="ECO:0000313" key="1">
    <source>
        <dbReference type="EMBL" id="ABK15214.1"/>
    </source>
</evidence>
<evidence type="ECO:0000313" key="2">
    <source>
        <dbReference type="Proteomes" id="UP000000674"/>
    </source>
</evidence>
<evidence type="ECO:0008006" key="3">
    <source>
        <dbReference type="Google" id="ProtNLM"/>
    </source>
</evidence>
<dbReference type="EMBL" id="CP000477">
    <property type="protein sequence ID" value="ABK15214.1"/>
    <property type="molecule type" value="Genomic_DNA"/>
</dbReference>
<dbReference type="RefSeq" id="WP_011696606.1">
    <property type="nucleotide sequence ID" value="NC_008553.1"/>
</dbReference>
<name>A0B940_METTP</name>
<keyword evidence="2" id="KW-1185">Reference proteome</keyword>
<proteinExistence type="predicted"/>
<sequence>MLTSGFSGTKEDEWLEVLSEIEEIARSSESSVAAHALLHRVEALAKREDVPPELEDRLDMLLIELTEAARDACTNTKCPHYGKRCKMR</sequence>
<protein>
    <recommendedName>
        <fullName evidence="3">SWIM-type domain-containing protein</fullName>
    </recommendedName>
</protein>
<dbReference type="Proteomes" id="UP000000674">
    <property type="component" value="Chromosome"/>
</dbReference>
<reference evidence="1 2" key="1">
    <citation type="submission" date="2006-10" db="EMBL/GenBank/DDBJ databases">
        <title>Complete sequence of Methanosaeta thermophila PT.</title>
        <authorList>
            <consortium name="US DOE Joint Genome Institute"/>
            <person name="Copeland A."/>
            <person name="Lucas S."/>
            <person name="Lapidus A."/>
            <person name="Barry K."/>
            <person name="Detter J.C."/>
            <person name="Glavina del Rio T."/>
            <person name="Hammon N."/>
            <person name="Israni S."/>
            <person name="Pitluck S."/>
            <person name="Chain P."/>
            <person name="Malfatti S."/>
            <person name="Shin M."/>
            <person name="Vergez L."/>
            <person name="Schmutz J."/>
            <person name="Larimer F."/>
            <person name="Land M."/>
            <person name="Hauser L."/>
            <person name="Kyrpides N."/>
            <person name="Kim E."/>
            <person name="Smith K.S."/>
            <person name="Ingram-Smith C."/>
            <person name="Richardson P."/>
        </authorList>
    </citation>
    <scope>NUCLEOTIDE SEQUENCE [LARGE SCALE GENOMIC DNA]</scope>
    <source>
        <strain evidence="2">DSM 6194 / JCM 14653 / NBRC 101360 / PT</strain>
    </source>
</reference>
<gene>
    <name evidence="1" type="ordered locus">Mthe_1440</name>
</gene>
<dbReference type="GeneID" id="4461894"/>